<feature type="transmembrane region" description="Helical" evidence="1">
    <location>
        <begin position="189"/>
        <end position="216"/>
    </location>
</feature>
<accession>A0ABP9S7D3</accession>
<keyword evidence="1" id="KW-0812">Transmembrane</keyword>
<feature type="transmembrane region" description="Helical" evidence="1">
    <location>
        <begin position="28"/>
        <end position="50"/>
    </location>
</feature>
<name>A0ABP9S7D3_9MICC</name>
<dbReference type="Proteomes" id="UP001500200">
    <property type="component" value="Unassembled WGS sequence"/>
</dbReference>
<feature type="transmembrane region" description="Helical" evidence="1">
    <location>
        <begin position="408"/>
        <end position="429"/>
    </location>
</feature>
<feature type="transmembrane region" description="Helical" evidence="1">
    <location>
        <begin position="450"/>
        <end position="472"/>
    </location>
</feature>
<dbReference type="EMBL" id="BAABKK010000009">
    <property type="protein sequence ID" value="GAA5191710.1"/>
    <property type="molecule type" value="Genomic_DNA"/>
</dbReference>
<evidence type="ECO:0000313" key="2">
    <source>
        <dbReference type="EMBL" id="GAA5191710.1"/>
    </source>
</evidence>
<evidence type="ECO:0000313" key="3">
    <source>
        <dbReference type="Proteomes" id="UP001500200"/>
    </source>
</evidence>
<feature type="transmembrane region" description="Helical" evidence="1">
    <location>
        <begin position="131"/>
        <end position="149"/>
    </location>
</feature>
<reference evidence="3" key="1">
    <citation type="journal article" date="2019" name="Int. J. Syst. Evol. Microbiol.">
        <title>The Global Catalogue of Microorganisms (GCM) 10K type strain sequencing project: providing services to taxonomists for standard genome sequencing and annotation.</title>
        <authorList>
            <consortium name="The Broad Institute Genomics Platform"/>
            <consortium name="The Broad Institute Genome Sequencing Center for Infectious Disease"/>
            <person name="Wu L."/>
            <person name="Ma J."/>
        </authorList>
    </citation>
    <scope>NUCLEOTIDE SEQUENCE [LARGE SCALE GENOMIC DNA]</scope>
    <source>
        <strain evidence="3">JCM 18514</strain>
    </source>
</reference>
<gene>
    <name evidence="2" type="ORF">GCM10023346_11880</name>
</gene>
<sequence>MGSLRAAYKFSGVRILAVTGWPISIRALVGLGVASRVALVCAVLAGSLFVMRLLHEALSFGGAGTHRGSAGTMAVILLAFAVCLYISVGALAREALSSRRFAVRFNPNRELYRATDVSMHHVFLAEAVPRAGLLFGLSGAVCTAAWVVVQEESGSGGPLALTLLAAPFALTSCWLAWSSKLAASDPLIPSLAVGWTVFAGGCLLAGLLGAILARGLLALTSAPPGFDLRPNATCAAGGWIATAVAIAVVVFPLLTIRNVRAIRRQSSPVNARVPRRVREFVLKTTTPVAMLWRVLIVNLVRDKWFALFRGIGICLLLAAATAIGFRGGGIGPEFLREIPGIQNAAACIVFMVGVVGNELICKANSPIGLLPQLRYSWESGFGLNSLVWGVTLTQSVLLALLAGPAMGVIVWAATGVLPVEILLIPWSIASSNIIGNAYSKVKVRQADGSMEMSLAAAFIGLLLAVPVPGLLLLSNVPATIAAVAYTALLTGGAKICLQRRVLSRK</sequence>
<feature type="transmembrane region" description="Helical" evidence="1">
    <location>
        <begin position="236"/>
        <end position="259"/>
    </location>
</feature>
<keyword evidence="1" id="KW-0472">Membrane</keyword>
<keyword evidence="1" id="KW-1133">Transmembrane helix</keyword>
<keyword evidence="3" id="KW-1185">Reference proteome</keyword>
<proteinExistence type="predicted"/>
<comment type="caution">
    <text evidence="2">The sequence shown here is derived from an EMBL/GenBank/DDBJ whole genome shotgun (WGS) entry which is preliminary data.</text>
</comment>
<feature type="transmembrane region" description="Helical" evidence="1">
    <location>
        <begin position="381"/>
        <end position="402"/>
    </location>
</feature>
<protein>
    <submittedName>
        <fullName evidence="2">Uncharacterized protein</fullName>
    </submittedName>
</protein>
<feature type="transmembrane region" description="Helical" evidence="1">
    <location>
        <begin position="70"/>
        <end position="92"/>
    </location>
</feature>
<feature type="transmembrane region" description="Helical" evidence="1">
    <location>
        <begin position="306"/>
        <end position="325"/>
    </location>
</feature>
<feature type="transmembrane region" description="Helical" evidence="1">
    <location>
        <begin position="478"/>
        <end position="497"/>
    </location>
</feature>
<feature type="transmembrane region" description="Helical" evidence="1">
    <location>
        <begin position="155"/>
        <end position="177"/>
    </location>
</feature>
<evidence type="ECO:0000256" key="1">
    <source>
        <dbReference type="SAM" id="Phobius"/>
    </source>
</evidence>
<dbReference type="RefSeq" id="WP_345448369.1">
    <property type="nucleotide sequence ID" value="NZ_BAABKK010000009.1"/>
</dbReference>
<organism evidence="2 3">
    <name type="scientific">Arthrobacter gyeryongensis</name>
    <dbReference type="NCBI Taxonomy" id="1650592"/>
    <lineage>
        <taxon>Bacteria</taxon>
        <taxon>Bacillati</taxon>
        <taxon>Actinomycetota</taxon>
        <taxon>Actinomycetes</taxon>
        <taxon>Micrococcales</taxon>
        <taxon>Micrococcaceae</taxon>
        <taxon>Arthrobacter</taxon>
    </lineage>
</organism>